<accession>A0A3P7I122</accession>
<dbReference type="Proteomes" id="UP000270094">
    <property type="component" value="Unassembled WGS sequence"/>
</dbReference>
<evidence type="ECO:0000313" key="1">
    <source>
        <dbReference type="EMBL" id="VDM67141.1"/>
    </source>
</evidence>
<name>A0A3P7I122_STRVU</name>
<organism evidence="1 2">
    <name type="scientific">Strongylus vulgaris</name>
    <name type="common">Blood worm</name>
    <dbReference type="NCBI Taxonomy" id="40348"/>
    <lineage>
        <taxon>Eukaryota</taxon>
        <taxon>Metazoa</taxon>
        <taxon>Ecdysozoa</taxon>
        <taxon>Nematoda</taxon>
        <taxon>Chromadorea</taxon>
        <taxon>Rhabditida</taxon>
        <taxon>Rhabditina</taxon>
        <taxon>Rhabditomorpha</taxon>
        <taxon>Strongyloidea</taxon>
        <taxon>Strongylidae</taxon>
        <taxon>Strongylus</taxon>
    </lineage>
</organism>
<dbReference type="EMBL" id="UYYB01004699">
    <property type="protein sequence ID" value="VDM67141.1"/>
    <property type="molecule type" value="Genomic_DNA"/>
</dbReference>
<keyword evidence="2" id="KW-1185">Reference proteome</keyword>
<evidence type="ECO:0000313" key="2">
    <source>
        <dbReference type="Proteomes" id="UP000270094"/>
    </source>
</evidence>
<protein>
    <submittedName>
        <fullName evidence="1">Uncharacterized protein</fullName>
    </submittedName>
</protein>
<dbReference type="AlphaFoldDB" id="A0A3P7I122"/>
<gene>
    <name evidence="1" type="ORF">SVUK_LOCUS2139</name>
</gene>
<sequence>MSDCLKATGTNFESYQGSAREEKSAEEDLTASHLKRLVANTSCRTALRKKSLKGEEKLLEAAQKRKSLKKYRRGLLDYRFR</sequence>
<proteinExistence type="predicted"/>
<reference evidence="1 2" key="1">
    <citation type="submission" date="2018-11" db="EMBL/GenBank/DDBJ databases">
        <authorList>
            <consortium name="Pathogen Informatics"/>
        </authorList>
    </citation>
    <scope>NUCLEOTIDE SEQUENCE [LARGE SCALE GENOMIC DNA]</scope>
</reference>